<feature type="region of interest" description="Disordered" evidence="16">
    <location>
        <begin position="802"/>
        <end position="1017"/>
    </location>
</feature>
<dbReference type="SUPFAM" id="SSF46934">
    <property type="entry name" value="UBA-like"/>
    <property type="match status" value="1"/>
</dbReference>
<keyword evidence="12" id="KW-0779">Telomere</keyword>
<evidence type="ECO:0000256" key="5">
    <source>
        <dbReference type="ARBA" id="ARBA00020536"/>
    </source>
</evidence>
<feature type="compositionally biased region" description="Low complexity" evidence="16">
    <location>
        <begin position="955"/>
        <end position="969"/>
    </location>
</feature>
<dbReference type="EMBL" id="JAKWBI020000084">
    <property type="protein sequence ID" value="KAJ2903329.1"/>
    <property type="molecule type" value="Genomic_DNA"/>
</dbReference>
<feature type="compositionally biased region" description="Low complexity" evidence="16">
    <location>
        <begin position="607"/>
        <end position="628"/>
    </location>
</feature>
<feature type="compositionally biased region" description="Low complexity" evidence="16">
    <location>
        <begin position="358"/>
        <end position="372"/>
    </location>
</feature>
<evidence type="ECO:0000256" key="11">
    <source>
        <dbReference type="ARBA" id="ARBA00022843"/>
    </source>
</evidence>
<feature type="region of interest" description="Disordered" evidence="16">
    <location>
        <begin position="438"/>
        <end position="528"/>
    </location>
</feature>
<keyword evidence="8" id="KW-0597">Phosphoprotein</keyword>
<evidence type="ECO:0000256" key="14">
    <source>
        <dbReference type="ARBA" id="ARBA00023204"/>
    </source>
</evidence>
<protein>
    <recommendedName>
        <fullName evidence="5">RNA polymerase II degradation factor 1</fullName>
    </recommendedName>
</protein>
<keyword evidence="15" id="KW-0539">Nucleus</keyword>
<dbReference type="PANTHER" id="PTHR16308:SF13">
    <property type="entry name" value="PROTEIN LINGERER"/>
    <property type="match status" value="1"/>
</dbReference>
<evidence type="ECO:0000256" key="16">
    <source>
        <dbReference type="SAM" id="MobiDB-lite"/>
    </source>
</evidence>
<dbReference type="GO" id="GO:0043130">
    <property type="term" value="F:ubiquitin binding"/>
    <property type="evidence" value="ECO:0007669"/>
    <property type="project" value="InterPro"/>
</dbReference>
<feature type="region of interest" description="Disordered" evidence="16">
    <location>
        <begin position="552"/>
        <end position="759"/>
    </location>
</feature>
<feature type="compositionally biased region" description="Low complexity" evidence="16">
    <location>
        <begin position="301"/>
        <end position="314"/>
    </location>
</feature>
<feature type="compositionally biased region" description="Low complexity" evidence="16">
    <location>
        <begin position="24"/>
        <end position="37"/>
    </location>
</feature>
<dbReference type="GO" id="GO:0000781">
    <property type="term" value="C:chromosome, telomeric region"/>
    <property type="evidence" value="ECO:0007669"/>
    <property type="project" value="UniProtKB-SubCell"/>
</dbReference>
<feature type="compositionally biased region" description="Low complexity" evidence="16">
    <location>
        <begin position="914"/>
        <end position="935"/>
    </location>
</feature>
<feature type="region of interest" description="Disordered" evidence="16">
    <location>
        <begin position="1"/>
        <end position="48"/>
    </location>
</feature>
<evidence type="ECO:0000256" key="4">
    <source>
        <dbReference type="ARBA" id="ARBA00005491"/>
    </source>
</evidence>
<dbReference type="InterPro" id="IPR041803">
    <property type="entry name" value="DEF1_CUE"/>
</dbReference>
<name>A0AAD5RU23_9PEZI</name>
<feature type="compositionally biased region" description="Low complexity" evidence="16">
    <location>
        <begin position="713"/>
        <end position="724"/>
    </location>
</feature>
<dbReference type="Pfam" id="PF02845">
    <property type="entry name" value="CUE"/>
    <property type="match status" value="1"/>
</dbReference>
<dbReference type="InterPro" id="IPR051833">
    <property type="entry name" value="TC-DDR_regulator"/>
</dbReference>
<feature type="domain" description="CUE" evidence="17">
    <location>
        <begin position="57"/>
        <end position="100"/>
    </location>
</feature>
<comment type="similarity">
    <text evidence="4">Belongs to the DEF1 family.</text>
</comment>
<feature type="compositionally biased region" description="Basic and acidic residues" evidence="16">
    <location>
        <begin position="135"/>
        <end position="152"/>
    </location>
</feature>
<dbReference type="AlphaFoldDB" id="A0AAD5RU23"/>
<feature type="compositionally biased region" description="Polar residues" evidence="16">
    <location>
        <begin position="812"/>
        <end position="822"/>
    </location>
</feature>
<proteinExistence type="inferred from homology"/>
<dbReference type="PANTHER" id="PTHR16308">
    <property type="entry name" value="UBIQUITIN ASSOCIATED PROTEIN 2-LIKE/LINGERER"/>
    <property type="match status" value="1"/>
</dbReference>
<keyword evidence="7" id="KW-0963">Cytoplasm</keyword>
<reference evidence="18" key="1">
    <citation type="submission" date="2022-07" db="EMBL/GenBank/DDBJ databases">
        <title>Draft genome sequence of Zalerion maritima ATCC 34329, a (micro)plastics degrading marine fungus.</title>
        <authorList>
            <person name="Paco A."/>
            <person name="Goncalves M.F.M."/>
            <person name="Rocha-Santos T.A.P."/>
            <person name="Alves A."/>
        </authorList>
    </citation>
    <scope>NUCLEOTIDE SEQUENCE</scope>
    <source>
        <strain evidence="18">ATCC 34329</strain>
    </source>
</reference>
<feature type="compositionally biased region" description="Low complexity" evidence="16">
    <location>
        <begin position="205"/>
        <end position="222"/>
    </location>
</feature>
<feature type="compositionally biased region" description="Gly residues" evidence="16">
    <location>
        <begin position="970"/>
        <end position="987"/>
    </location>
</feature>
<keyword evidence="19" id="KW-1185">Reference proteome</keyword>
<dbReference type="PROSITE" id="PS51140">
    <property type="entry name" value="CUE"/>
    <property type="match status" value="1"/>
</dbReference>
<keyword evidence="10" id="KW-0833">Ubl conjugation pathway</keyword>
<feature type="compositionally biased region" description="Low complexity" evidence="16">
    <location>
        <begin position="658"/>
        <end position="686"/>
    </location>
</feature>
<keyword evidence="14" id="KW-0234">DNA repair</keyword>
<gene>
    <name evidence="18" type="ORF">MKZ38_010080</name>
</gene>
<feature type="compositionally biased region" description="Low complexity" evidence="16">
    <location>
        <begin position="483"/>
        <end position="528"/>
    </location>
</feature>
<keyword evidence="11" id="KW-0832">Ubl conjugation</keyword>
<evidence type="ECO:0000256" key="2">
    <source>
        <dbReference type="ARBA" id="ARBA00004496"/>
    </source>
</evidence>
<evidence type="ECO:0000256" key="12">
    <source>
        <dbReference type="ARBA" id="ARBA00022895"/>
    </source>
</evidence>
<feature type="compositionally biased region" description="Low complexity" evidence="16">
    <location>
        <begin position="269"/>
        <end position="285"/>
    </location>
</feature>
<comment type="caution">
    <text evidence="18">The sequence shown here is derived from an EMBL/GenBank/DDBJ whole genome shotgun (WGS) entry which is preliminary data.</text>
</comment>
<feature type="compositionally biased region" description="Polar residues" evidence="16">
    <location>
        <begin position="590"/>
        <end position="605"/>
    </location>
</feature>
<evidence type="ECO:0000256" key="15">
    <source>
        <dbReference type="ARBA" id="ARBA00023242"/>
    </source>
</evidence>
<feature type="compositionally biased region" description="Low complexity" evidence="16">
    <location>
        <begin position="1"/>
        <end position="14"/>
    </location>
</feature>
<evidence type="ECO:0000256" key="10">
    <source>
        <dbReference type="ARBA" id="ARBA00022786"/>
    </source>
</evidence>
<evidence type="ECO:0000256" key="6">
    <source>
        <dbReference type="ARBA" id="ARBA00022454"/>
    </source>
</evidence>
<sequence>MAEIQSRPSSSTRGRGSGRGGRGALSSRGGRASTRSPNANGDSSFEDEGEIGFVKKKYAGEIAQIKEVFPGWSDVDIAFALQETNGDVELACTRIADGSISQWGEVQSHKKHHGRSKAKESTTAPEPTTKPARGGRAESGRGGRGKSTERGGRGGSRTRGASHVATNGSHHKENQALSIPTEKAWGDATPISSDGWGNDDTLKQASSTATKAASAALAASPAAPKPANPPTKKTWASMLRQSTEPPKPVEAAAPKSADSVEHLPPAPAPETEASEPQPIDTTSIPEESEPEKTEPEEQEESQPTTTVSTSVEPEVALPPSKDQLTEMNLEQVADTSHPPATITAASTAADSWDPRLTAASSSATPVSASQQQHQTPKAIAVGPVGSGYAASAQKATERVSRGPTHHQRRILDQEEAVRMPGHREVDRATVQFGAFSLVDAEEDVDEDREDAETRAQPPADSPVAHPRASLPPAQLAPTSDTFSASKPTAPSAAVAAPSIPTGPAASSTLIASATPAAPTAPAGAPTQPAAAAGMFRTNLDALAAAYPQAQVLTSKTAQQPPQGPQQYGRFPQPGSQDQPGFPQKSYDTFAGQTSTPNIPQSQSQYEAGIPAQASQAQQGPIQQPTGGAFSSAPNDYSYYASADQGNRGAPYNNNFYNQQYGGAQQQQQQQPAAQTAGQQGAPQDGAIASQQRGFGAYNNSQNDNQYPQSSVQASRFGASAAADAQNSGHNTPNPTQSHPPPGNPGHGMQPQGQGQYSGYNHPYYQSPYYSSYMYGNTYGAGNYGGGPYGKGSVYGQPHQYGMSPQAAAPFDHSSSGNTGFGQSSLHRGDSGLSSGLGGDYQRGASTQMGGQPGIGGAGGFGGGMHDSFGRGAGSGYSSQAGQSGYNAQGSQAGNAGSGADDLKPQYGGDSKTTGGPSPSLGAAARPGSAANPAASQSTLPPPQSNPQGMGGYGGYQSHLQGQHGLHGSQSGSGGAGYGMGGGAGQGHGNTYPYGNQYGGGSFYGNQQQRGGWGGNYH</sequence>
<keyword evidence="9" id="KW-0227">DNA damage</keyword>
<evidence type="ECO:0000256" key="3">
    <source>
        <dbReference type="ARBA" id="ARBA00004574"/>
    </source>
</evidence>
<feature type="compositionally biased region" description="Basic and acidic residues" evidence="16">
    <location>
        <begin position="409"/>
        <end position="425"/>
    </location>
</feature>
<dbReference type="InterPro" id="IPR009060">
    <property type="entry name" value="UBA-like_sf"/>
</dbReference>
<dbReference type="CDD" id="cd14368">
    <property type="entry name" value="CUE_DEF1_like"/>
    <property type="match status" value="1"/>
</dbReference>
<feature type="region of interest" description="Disordered" evidence="16">
    <location>
        <begin position="103"/>
        <end position="425"/>
    </location>
</feature>
<feature type="compositionally biased region" description="Low complexity" evidence="16">
    <location>
        <begin position="558"/>
        <end position="574"/>
    </location>
</feature>
<dbReference type="GO" id="GO:0005634">
    <property type="term" value="C:nucleus"/>
    <property type="evidence" value="ECO:0007669"/>
    <property type="project" value="UniProtKB-SubCell"/>
</dbReference>
<organism evidence="18 19">
    <name type="scientific">Zalerion maritima</name>
    <dbReference type="NCBI Taxonomy" id="339359"/>
    <lineage>
        <taxon>Eukaryota</taxon>
        <taxon>Fungi</taxon>
        <taxon>Dikarya</taxon>
        <taxon>Ascomycota</taxon>
        <taxon>Pezizomycotina</taxon>
        <taxon>Sordariomycetes</taxon>
        <taxon>Lulworthiomycetidae</taxon>
        <taxon>Lulworthiales</taxon>
        <taxon>Lulworthiaceae</taxon>
        <taxon>Zalerion</taxon>
    </lineage>
</organism>
<dbReference type="InterPro" id="IPR003892">
    <property type="entry name" value="CUE"/>
</dbReference>
<feature type="compositionally biased region" description="Polar residues" evidence="16">
    <location>
        <begin position="688"/>
        <end position="712"/>
    </location>
</feature>
<evidence type="ECO:0000256" key="9">
    <source>
        <dbReference type="ARBA" id="ARBA00022763"/>
    </source>
</evidence>
<dbReference type="Proteomes" id="UP001201980">
    <property type="component" value="Unassembled WGS sequence"/>
</dbReference>
<dbReference type="GO" id="GO:0003677">
    <property type="term" value="F:DNA binding"/>
    <property type="evidence" value="ECO:0007669"/>
    <property type="project" value="UniProtKB-KW"/>
</dbReference>
<feature type="compositionally biased region" description="Gly residues" evidence="16">
    <location>
        <begin position="850"/>
        <end position="874"/>
    </location>
</feature>
<feature type="compositionally biased region" description="Low complexity" evidence="16">
    <location>
        <begin position="335"/>
        <end position="349"/>
    </location>
</feature>
<accession>A0AAD5RU23</accession>
<evidence type="ECO:0000259" key="17">
    <source>
        <dbReference type="PROSITE" id="PS51140"/>
    </source>
</evidence>
<feature type="compositionally biased region" description="Low complexity" evidence="16">
    <location>
        <begin position="875"/>
        <end position="899"/>
    </location>
</feature>
<evidence type="ECO:0000256" key="1">
    <source>
        <dbReference type="ARBA" id="ARBA00004123"/>
    </source>
</evidence>
<evidence type="ECO:0000313" key="19">
    <source>
        <dbReference type="Proteomes" id="UP001201980"/>
    </source>
</evidence>
<comment type="subcellular location">
    <subcellularLocation>
        <location evidence="3">Chromosome</location>
        <location evidence="3">Telomere</location>
    </subcellularLocation>
    <subcellularLocation>
        <location evidence="2">Cytoplasm</location>
    </subcellularLocation>
    <subcellularLocation>
        <location evidence="1">Nucleus</location>
    </subcellularLocation>
</comment>
<dbReference type="GO" id="GO:0006281">
    <property type="term" value="P:DNA repair"/>
    <property type="evidence" value="ECO:0007669"/>
    <property type="project" value="UniProtKB-KW"/>
</dbReference>
<feature type="compositionally biased region" description="Acidic residues" evidence="16">
    <location>
        <begin position="439"/>
        <end position="450"/>
    </location>
</feature>
<evidence type="ECO:0000256" key="7">
    <source>
        <dbReference type="ARBA" id="ARBA00022490"/>
    </source>
</evidence>
<feature type="compositionally biased region" description="Polar residues" evidence="16">
    <location>
        <begin position="725"/>
        <end position="735"/>
    </location>
</feature>
<dbReference type="GO" id="GO:0005737">
    <property type="term" value="C:cytoplasm"/>
    <property type="evidence" value="ECO:0007669"/>
    <property type="project" value="UniProtKB-SubCell"/>
</dbReference>
<evidence type="ECO:0000256" key="8">
    <source>
        <dbReference type="ARBA" id="ARBA00022553"/>
    </source>
</evidence>
<evidence type="ECO:0000256" key="13">
    <source>
        <dbReference type="ARBA" id="ARBA00023125"/>
    </source>
</evidence>
<keyword evidence="6" id="KW-0158">Chromosome</keyword>
<keyword evidence="13" id="KW-0238">DNA-binding</keyword>
<evidence type="ECO:0000313" key="18">
    <source>
        <dbReference type="EMBL" id="KAJ2903329.1"/>
    </source>
</evidence>